<dbReference type="EMBL" id="QPEX01000010">
    <property type="protein sequence ID" value="RCS54184.1"/>
    <property type="molecule type" value="Genomic_DNA"/>
</dbReference>
<dbReference type="AlphaFoldDB" id="A0A368KXK9"/>
<feature type="signal peptide" evidence="3">
    <location>
        <begin position="1"/>
        <end position="21"/>
    </location>
</feature>
<keyword evidence="2" id="KW-0378">Hydrolase</keyword>
<dbReference type="GO" id="GO:0016829">
    <property type="term" value="F:lyase activity"/>
    <property type="evidence" value="ECO:0007669"/>
    <property type="project" value="UniProtKB-KW"/>
</dbReference>
<feature type="chain" id="PRO_5016645439" evidence="3">
    <location>
        <begin position="22"/>
        <end position="253"/>
    </location>
</feature>
<evidence type="ECO:0000256" key="1">
    <source>
        <dbReference type="ARBA" id="ARBA00008668"/>
    </source>
</evidence>
<feature type="domain" description="SGNH hydrolase-type esterase" evidence="4">
    <location>
        <begin position="39"/>
        <end position="228"/>
    </location>
</feature>
<dbReference type="PANTHER" id="PTHR43695">
    <property type="entry name" value="PUTATIVE (AFU_ORTHOLOGUE AFUA_2G17250)-RELATED"/>
    <property type="match status" value="1"/>
</dbReference>
<gene>
    <name evidence="5" type="ORF">DTL42_03275</name>
</gene>
<evidence type="ECO:0000313" key="6">
    <source>
        <dbReference type="Proteomes" id="UP000253562"/>
    </source>
</evidence>
<dbReference type="RefSeq" id="WP_114367250.1">
    <property type="nucleotide sequence ID" value="NZ_QPEX01000010.1"/>
</dbReference>
<dbReference type="InterPro" id="IPR036514">
    <property type="entry name" value="SGNH_hydro_sf"/>
</dbReference>
<dbReference type="SUPFAM" id="SSF52266">
    <property type="entry name" value="SGNH hydrolase"/>
    <property type="match status" value="1"/>
</dbReference>
<evidence type="ECO:0000259" key="4">
    <source>
        <dbReference type="Pfam" id="PF13472"/>
    </source>
</evidence>
<protein>
    <submittedName>
        <fullName evidence="5">Pectate lyase</fullName>
    </submittedName>
</protein>
<dbReference type="InterPro" id="IPR013830">
    <property type="entry name" value="SGNH_hydro"/>
</dbReference>
<sequence>MKKLHPILALVLGMCPAFVLAEDSAPEAQPEVPVRLVIVGDSTVCEYPANRPDRGWGQFIEEAFEEGTVKVSNLAKSGRSTKTFIEEGRWKKALAQNPNYVLIQFGHNDSHDADRPESTDSQTDYQEYLRRYVDEARMIGADPILVTPMVRRKFDADGKISETQTDRNKRLEAYAQAMRNVAKQKKVSVIDLYSASKELAEQIGPEASAKMSPKQGDRTHFNEEGARAMAGLVLEPLHEVAPELQPLWKKPAN</sequence>
<comment type="caution">
    <text evidence="5">The sequence shown here is derived from an EMBL/GenBank/DDBJ whole genome shotgun (WGS) entry which is preliminary data.</text>
</comment>
<dbReference type="Pfam" id="PF13472">
    <property type="entry name" value="Lipase_GDSL_2"/>
    <property type="match status" value="1"/>
</dbReference>
<name>A0A368KXK9_9BACT</name>
<keyword evidence="5" id="KW-0456">Lyase</keyword>
<comment type="similarity">
    <text evidence="1">Belongs to the 'GDSL' lipolytic enzyme family.</text>
</comment>
<dbReference type="Proteomes" id="UP000253562">
    <property type="component" value="Unassembled WGS sequence"/>
</dbReference>
<dbReference type="InterPro" id="IPR037459">
    <property type="entry name" value="RhgT-like"/>
</dbReference>
<dbReference type="Gene3D" id="3.40.50.1110">
    <property type="entry name" value="SGNH hydrolase"/>
    <property type="match status" value="1"/>
</dbReference>
<accession>A0A368KXK9</accession>
<keyword evidence="3" id="KW-0732">Signal</keyword>
<dbReference type="OrthoDB" id="9807041at2"/>
<organism evidence="5 6">
    <name type="scientific">Bremerella cremea</name>
    <dbReference type="NCBI Taxonomy" id="1031537"/>
    <lineage>
        <taxon>Bacteria</taxon>
        <taxon>Pseudomonadati</taxon>
        <taxon>Planctomycetota</taxon>
        <taxon>Planctomycetia</taxon>
        <taxon>Pirellulales</taxon>
        <taxon>Pirellulaceae</taxon>
        <taxon>Bremerella</taxon>
    </lineage>
</organism>
<evidence type="ECO:0000256" key="2">
    <source>
        <dbReference type="ARBA" id="ARBA00022801"/>
    </source>
</evidence>
<dbReference type="GO" id="GO:0016788">
    <property type="term" value="F:hydrolase activity, acting on ester bonds"/>
    <property type="evidence" value="ECO:0007669"/>
    <property type="project" value="UniProtKB-ARBA"/>
</dbReference>
<evidence type="ECO:0000256" key="3">
    <source>
        <dbReference type="SAM" id="SignalP"/>
    </source>
</evidence>
<dbReference type="PANTHER" id="PTHR43695:SF1">
    <property type="entry name" value="RHAMNOGALACTURONAN ACETYLESTERASE"/>
    <property type="match status" value="1"/>
</dbReference>
<evidence type="ECO:0000313" key="5">
    <source>
        <dbReference type="EMBL" id="RCS54184.1"/>
    </source>
</evidence>
<proteinExistence type="inferred from homology"/>
<reference evidence="5 6" key="1">
    <citation type="submission" date="2018-07" db="EMBL/GenBank/DDBJ databases">
        <title>Comparative genomes isolates from brazilian mangrove.</title>
        <authorList>
            <person name="De Araujo J.E."/>
            <person name="Taketani R.G."/>
            <person name="Silva M.C.P."/>
            <person name="Lourenco M.V."/>
            <person name="Oliveira V.M."/>
            <person name="Andreote F.D."/>
        </authorList>
    </citation>
    <scope>NUCLEOTIDE SEQUENCE [LARGE SCALE GENOMIC DNA]</scope>
    <source>
        <strain evidence="5 6">HEX PRIS-MGV</strain>
    </source>
</reference>
<dbReference type="CDD" id="cd01821">
    <property type="entry name" value="Rhamnogalacturan_acetylesterase_like"/>
    <property type="match status" value="1"/>
</dbReference>